<evidence type="ECO:0000313" key="2">
    <source>
        <dbReference type="Proteomes" id="UP000322080"/>
    </source>
</evidence>
<dbReference type="AlphaFoldDB" id="A0A5D0R7Z5"/>
<accession>A0A5D0R7Z5</accession>
<sequence>MRGVRGRLILAVVGLAALTACDSSDEPELMNIRTDTPDEFSILPTKPLEAPETYAALPTPTPGAGNLVDPNPRGDAVAALGGNPERLERGNINPGEQTLIAYATRYGVPGDIRSVLAAEDLEWRKANNGRLLERLFNVNVYYSSYKPMSLDQHMELERLRAKGIWTPTAPPDPEVKVE</sequence>
<keyword evidence="2" id="KW-1185">Reference proteome</keyword>
<evidence type="ECO:0000313" key="1">
    <source>
        <dbReference type="EMBL" id="TYB77563.1"/>
    </source>
</evidence>
<gene>
    <name evidence="1" type="ORF">FVF75_14950</name>
</gene>
<reference evidence="1 2" key="1">
    <citation type="submission" date="2019-08" db="EMBL/GenBank/DDBJ databases">
        <title>Identification of a novel species of the genus Boseongicola.</title>
        <authorList>
            <person name="Zhang X.-Q."/>
        </authorList>
    </citation>
    <scope>NUCLEOTIDE SEQUENCE [LARGE SCALE GENOMIC DNA]</scope>
    <source>
        <strain evidence="1 2">HY14</strain>
    </source>
</reference>
<dbReference type="Proteomes" id="UP000322080">
    <property type="component" value="Unassembled WGS sequence"/>
</dbReference>
<dbReference type="InterPro" id="IPR021395">
    <property type="entry name" value="DUF3035"/>
</dbReference>
<dbReference type="EMBL" id="VSIY01000015">
    <property type="protein sequence ID" value="TYB77563.1"/>
    <property type="molecule type" value="Genomic_DNA"/>
</dbReference>
<dbReference type="PROSITE" id="PS51257">
    <property type="entry name" value="PROKAR_LIPOPROTEIN"/>
    <property type="match status" value="1"/>
</dbReference>
<proteinExistence type="predicted"/>
<name>A0A5D0R7Z5_9RHOB</name>
<organism evidence="1 2">
    <name type="scientific">Maritimibacter fusiformis</name>
    <dbReference type="NCBI Taxonomy" id="2603819"/>
    <lineage>
        <taxon>Bacteria</taxon>
        <taxon>Pseudomonadati</taxon>
        <taxon>Pseudomonadota</taxon>
        <taxon>Alphaproteobacteria</taxon>
        <taxon>Rhodobacterales</taxon>
        <taxon>Roseobacteraceae</taxon>
        <taxon>Maritimibacter</taxon>
    </lineage>
</organism>
<dbReference type="Pfam" id="PF11233">
    <property type="entry name" value="DUF3035"/>
    <property type="match status" value="1"/>
</dbReference>
<dbReference type="RefSeq" id="WP_148379449.1">
    <property type="nucleotide sequence ID" value="NZ_VSIY01000015.1"/>
</dbReference>
<protein>
    <submittedName>
        <fullName evidence="1">DUF3035 domain-containing protein</fullName>
    </submittedName>
</protein>
<comment type="caution">
    <text evidence="1">The sequence shown here is derived from an EMBL/GenBank/DDBJ whole genome shotgun (WGS) entry which is preliminary data.</text>
</comment>